<dbReference type="STRING" id="1229662.W3WKU9"/>
<comment type="subcellular location">
    <subcellularLocation>
        <location evidence="1">Membrane</location>
        <topology evidence="1">Multi-pass membrane protein</topology>
    </subcellularLocation>
</comment>
<sequence length="377" mass="41531">MEPRAEHHVSNIGPLSVGISWFLTSVAIIFVLLRFYLRWKASKGWASPDWIILAALAFQIAYQAGFTAMCNAGLGKLTKDVPPANLVQIAKLNWIFAPLAHPASLLARVSIAILLARIFSSRKWFRRYAITATTIQTILGIAVFIINLAQSIPYAALWDKSIVGARKWDPQIYHWAAVILQVIYTIWDFTFVLFPVMMIWKLNMNWRRKLAIMVLIAMSLITMAAAASKMVISLLFTIDATDSLDSIRGTHVIDFTTCLEQALVIIMGCVPTVRLISGLNLPSVRQIGNSLVSLITRSRSKGSTTGGSNSRRSESTENLELGIQHKNADAVYPYGVKTASAVVAAPQGAQGPTFQHSDDQVHRTNSYSITYQSGAGH</sequence>
<feature type="transmembrane region" description="Helical" evidence="7">
    <location>
        <begin position="94"/>
        <end position="116"/>
    </location>
</feature>
<reference evidence="10" key="1">
    <citation type="journal article" date="2015" name="BMC Genomics">
        <title>Genomic and transcriptomic analysis of the endophytic fungus Pestalotiopsis fici reveals its lifestyle and high potential for synthesis of natural products.</title>
        <authorList>
            <person name="Wang X."/>
            <person name="Zhang X."/>
            <person name="Liu L."/>
            <person name="Xiang M."/>
            <person name="Wang W."/>
            <person name="Sun X."/>
            <person name="Che Y."/>
            <person name="Guo L."/>
            <person name="Liu G."/>
            <person name="Guo L."/>
            <person name="Wang C."/>
            <person name="Yin W.B."/>
            <person name="Stadler M."/>
            <person name="Zhang X."/>
            <person name="Liu X."/>
        </authorList>
    </citation>
    <scope>NUCLEOTIDE SEQUENCE [LARGE SCALE GENOMIC DNA]</scope>
    <source>
        <strain evidence="10">W106-1 / CGMCC3.15140</strain>
    </source>
</reference>
<feature type="transmembrane region" description="Helical" evidence="7">
    <location>
        <begin position="49"/>
        <end position="74"/>
    </location>
</feature>
<feature type="region of interest" description="Disordered" evidence="6">
    <location>
        <begin position="299"/>
        <end position="318"/>
    </location>
</feature>
<proteinExistence type="inferred from homology"/>
<evidence type="ECO:0000256" key="6">
    <source>
        <dbReference type="SAM" id="MobiDB-lite"/>
    </source>
</evidence>
<dbReference type="HOGENOM" id="CLU_028200_3_7_1"/>
<evidence type="ECO:0000256" key="3">
    <source>
        <dbReference type="ARBA" id="ARBA00022989"/>
    </source>
</evidence>
<organism evidence="9 10">
    <name type="scientific">Pestalotiopsis fici (strain W106-1 / CGMCC3.15140)</name>
    <dbReference type="NCBI Taxonomy" id="1229662"/>
    <lineage>
        <taxon>Eukaryota</taxon>
        <taxon>Fungi</taxon>
        <taxon>Dikarya</taxon>
        <taxon>Ascomycota</taxon>
        <taxon>Pezizomycotina</taxon>
        <taxon>Sordariomycetes</taxon>
        <taxon>Xylariomycetidae</taxon>
        <taxon>Amphisphaeriales</taxon>
        <taxon>Sporocadaceae</taxon>
        <taxon>Pestalotiopsis</taxon>
    </lineage>
</organism>
<evidence type="ECO:0000256" key="4">
    <source>
        <dbReference type="ARBA" id="ARBA00023136"/>
    </source>
</evidence>
<keyword evidence="10" id="KW-1185">Reference proteome</keyword>
<evidence type="ECO:0000256" key="5">
    <source>
        <dbReference type="ARBA" id="ARBA00038359"/>
    </source>
</evidence>
<feature type="transmembrane region" description="Helical" evidence="7">
    <location>
        <begin position="172"/>
        <end position="200"/>
    </location>
</feature>
<feature type="compositionally biased region" description="Low complexity" evidence="6">
    <location>
        <begin position="301"/>
        <end position="310"/>
    </location>
</feature>
<evidence type="ECO:0000313" key="10">
    <source>
        <dbReference type="Proteomes" id="UP000030651"/>
    </source>
</evidence>
<protein>
    <recommendedName>
        <fullName evidence="8">Rhodopsin domain-containing protein</fullName>
    </recommendedName>
</protein>
<dbReference type="OrthoDB" id="5429740at2759"/>
<dbReference type="eggNOG" id="ENOG502SID5">
    <property type="taxonomic scope" value="Eukaryota"/>
</dbReference>
<dbReference type="InterPro" id="IPR052337">
    <property type="entry name" value="SAT4-like"/>
</dbReference>
<dbReference type="PANTHER" id="PTHR33048:SF47">
    <property type="entry name" value="INTEGRAL MEMBRANE PROTEIN-RELATED"/>
    <property type="match status" value="1"/>
</dbReference>
<evidence type="ECO:0000259" key="8">
    <source>
        <dbReference type="Pfam" id="PF20684"/>
    </source>
</evidence>
<evidence type="ECO:0000256" key="1">
    <source>
        <dbReference type="ARBA" id="ARBA00004141"/>
    </source>
</evidence>
<feature type="transmembrane region" description="Helical" evidence="7">
    <location>
        <begin position="128"/>
        <end position="152"/>
    </location>
</feature>
<dbReference type="Proteomes" id="UP000030651">
    <property type="component" value="Unassembled WGS sequence"/>
</dbReference>
<feature type="transmembrane region" description="Helical" evidence="7">
    <location>
        <begin position="212"/>
        <end position="236"/>
    </location>
</feature>
<evidence type="ECO:0000313" key="9">
    <source>
        <dbReference type="EMBL" id="ETS73446.1"/>
    </source>
</evidence>
<gene>
    <name evidence="9" type="ORF">PFICI_15051</name>
</gene>
<dbReference type="AlphaFoldDB" id="W3WKU9"/>
<dbReference type="RefSeq" id="XP_007841823.1">
    <property type="nucleotide sequence ID" value="XM_007843632.1"/>
</dbReference>
<dbReference type="KEGG" id="pfy:PFICI_15051"/>
<evidence type="ECO:0000256" key="7">
    <source>
        <dbReference type="SAM" id="Phobius"/>
    </source>
</evidence>
<feature type="domain" description="Rhodopsin" evidence="8">
    <location>
        <begin position="33"/>
        <end position="275"/>
    </location>
</feature>
<name>W3WKU9_PESFW</name>
<dbReference type="GO" id="GO:0016020">
    <property type="term" value="C:membrane"/>
    <property type="evidence" value="ECO:0007669"/>
    <property type="project" value="UniProtKB-SubCell"/>
</dbReference>
<dbReference type="Pfam" id="PF20684">
    <property type="entry name" value="Fung_rhodopsin"/>
    <property type="match status" value="1"/>
</dbReference>
<evidence type="ECO:0000256" key="2">
    <source>
        <dbReference type="ARBA" id="ARBA00022692"/>
    </source>
</evidence>
<dbReference type="InParanoid" id="W3WKU9"/>
<dbReference type="EMBL" id="KI912122">
    <property type="protein sequence ID" value="ETS73446.1"/>
    <property type="molecule type" value="Genomic_DNA"/>
</dbReference>
<keyword evidence="3 7" id="KW-1133">Transmembrane helix</keyword>
<keyword evidence="2 7" id="KW-0812">Transmembrane</keyword>
<dbReference type="GeneID" id="19280064"/>
<feature type="transmembrane region" description="Helical" evidence="7">
    <location>
        <begin position="12"/>
        <end position="37"/>
    </location>
</feature>
<dbReference type="PANTHER" id="PTHR33048">
    <property type="entry name" value="PTH11-LIKE INTEGRAL MEMBRANE PROTEIN (AFU_ORTHOLOGUE AFUA_5G11245)"/>
    <property type="match status" value="1"/>
</dbReference>
<accession>W3WKU9</accession>
<comment type="similarity">
    <text evidence="5">Belongs to the SAT4 family.</text>
</comment>
<dbReference type="InterPro" id="IPR049326">
    <property type="entry name" value="Rhodopsin_dom_fungi"/>
</dbReference>
<keyword evidence="4 7" id="KW-0472">Membrane</keyword>
<dbReference type="OMA" id="AIDDWIM"/>